<proteinExistence type="predicted"/>
<evidence type="ECO:0000313" key="2">
    <source>
        <dbReference type="EMBL" id="MBB4742257.1"/>
    </source>
</evidence>
<keyword evidence="1" id="KW-0812">Transmembrane</keyword>
<evidence type="ECO:0000313" key="3">
    <source>
        <dbReference type="Proteomes" id="UP000546162"/>
    </source>
</evidence>
<organism evidence="2 3">
    <name type="scientific">Actinoplanes octamycinicus</name>
    <dbReference type="NCBI Taxonomy" id="135948"/>
    <lineage>
        <taxon>Bacteria</taxon>
        <taxon>Bacillati</taxon>
        <taxon>Actinomycetota</taxon>
        <taxon>Actinomycetes</taxon>
        <taxon>Micromonosporales</taxon>
        <taxon>Micromonosporaceae</taxon>
        <taxon>Actinoplanes</taxon>
    </lineage>
</organism>
<name>A0A7W7H1P7_9ACTN</name>
<accession>A0A7W7H1P7</accession>
<keyword evidence="3" id="KW-1185">Reference proteome</keyword>
<comment type="caution">
    <text evidence="2">The sequence shown here is derived from an EMBL/GenBank/DDBJ whole genome shotgun (WGS) entry which is preliminary data.</text>
</comment>
<dbReference type="RefSeq" id="WP_185042653.1">
    <property type="nucleotide sequence ID" value="NZ_BAABFG010000005.1"/>
</dbReference>
<keyword evidence="1" id="KW-1133">Transmembrane helix</keyword>
<keyword evidence="1" id="KW-0472">Membrane</keyword>
<sequence length="139" mass="14867">MFTFGSQLKIAVLGMMVLGFSLAFVLTGWQAIDDFRGATVDAEVVGITTDAPGRRVYDVRLTTRSGLTCVTEVDSGSDPPPRDIHLGGPARVHYLASHPCADFTAREPTSLPPWPFTVGSALVVAGSLVGLRQVLRPDR</sequence>
<gene>
    <name evidence="2" type="ORF">BJY16_005716</name>
</gene>
<dbReference type="Proteomes" id="UP000546162">
    <property type="component" value="Unassembled WGS sequence"/>
</dbReference>
<dbReference type="EMBL" id="JACHNB010000001">
    <property type="protein sequence ID" value="MBB4742257.1"/>
    <property type="molecule type" value="Genomic_DNA"/>
</dbReference>
<protein>
    <submittedName>
        <fullName evidence="2">Uncharacterized protein</fullName>
    </submittedName>
</protein>
<dbReference type="AlphaFoldDB" id="A0A7W7H1P7"/>
<feature type="transmembrane region" description="Helical" evidence="1">
    <location>
        <begin position="12"/>
        <end position="32"/>
    </location>
</feature>
<reference evidence="2 3" key="1">
    <citation type="submission" date="2020-08" db="EMBL/GenBank/DDBJ databases">
        <title>Sequencing the genomes of 1000 actinobacteria strains.</title>
        <authorList>
            <person name="Klenk H.-P."/>
        </authorList>
    </citation>
    <scope>NUCLEOTIDE SEQUENCE [LARGE SCALE GENOMIC DNA]</scope>
    <source>
        <strain evidence="2 3">DSM 45809</strain>
    </source>
</reference>
<evidence type="ECO:0000256" key="1">
    <source>
        <dbReference type="SAM" id="Phobius"/>
    </source>
</evidence>